<sequence>MISWAYYYLLATTGLSVLLSTFYWFCKPFAVKVINLYMLVKYGMAETAQRFTDGGHDVVTASFLRYGRVYFINGWFEAQKVFGSSAFHARLGDIEGLRLLGMDAMGIIWNNDDPKWRMQRKIFTEAVQDRRDAKRREVARLCHDAVQLTLREARNAEVATKGNDDNAVVQLNGLNLLRCITCRVTLALAFGLQPGSISYAETLGLVRKVNAFFKAWEFFLLRPGWYLWVFRRREALHHRQSVWALRKAVEDVLNLVTAGVYSFGSSATTTATATAAAAIITAATATTTATNAPFLKSTLEHVADERLSRAEAVQLSLEMIIAGTDTSSVTLFYSLLALRDDQELQKELWRELRQKTEGPCYELKDLRLLQAVLSESMRYKPVGPVVIRQATKDFSLERLPLQTDGGIIGRTPQLPLPMMMQQMPQRPYGGDNQQKQQQEEEERSRHENTGKRQGRGEGEGEREGGLLQQWRYPRVLQVRKGDTVVVNLAHMHRDPDIFPYPNTFDIRNFLDPPPPPSTVYGSSVEPMPIRDVTAGPGTRRCFVPFGDGQKGCVGKLLAMDEMTAIMWSLAQSLELPPLVSSSPTTSLRTRQRQAALLAPRLADLETKWEVANQPKEMLLDVRFTSASSSLPRGPSTPERFSAPPTPERGLPISTSDGGMPIVP</sequence>
<dbReference type="InterPro" id="IPR050121">
    <property type="entry name" value="Cytochrome_P450_monoxygenase"/>
</dbReference>
<evidence type="ECO:0000256" key="3">
    <source>
        <dbReference type="PIRSR" id="PIRSR602401-1"/>
    </source>
</evidence>
<feature type="non-terminal residue" evidence="7">
    <location>
        <position position="663"/>
    </location>
</feature>
<dbReference type="Gene3D" id="1.10.630.10">
    <property type="entry name" value="Cytochrome P450"/>
    <property type="match status" value="2"/>
</dbReference>
<dbReference type="PRINTS" id="PR00463">
    <property type="entry name" value="EP450I"/>
</dbReference>
<comment type="caution">
    <text evidence="7">The sequence shown here is derived from an EMBL/GenBank/DDBJ whole genome shotgun (WGS) entry which is preliminary data.</text>
</comment>
<keyword evidence="6" id="KW-0812">Transmembrane</keyword>
<dbReference type="PANTHER" id="PTHR24305">
    <property type="entry name" value="CYTOCHROME P450"/>
    <property type="match status" value="1"/>
</dbReference>
<comment type="cofactor">
    <cofactor evidence="1 3">
        <name>heme</name>
        <dbReference type="ChEBI" id="CHEBI:30413"/>
    </cofactor>
</comment>
<dbReference type="GO" id="GO:0016705">
    <property type="term" value="F:oxidoreductase activity, acting on paired donors, with incorporation or reduction of molecular oxygen"/>
    <property type="evidence" value="ECO:0007669"/>
    <property type="project" value="InterPro"/>
</dbReference>
<keyword evidence="3 4" id="KW-0479">Metal-binding</keyword>
<dbReference type="SUPFAM" id="SSF48264">
    <property type="entry name" value="Cytochrome P450"/>
    <property type="match status" value="2"/>
</dbReference>
<dbReference type="GO" id="GO:0005506">
    <property type="term" value="F:iron ion binding"/>
    <property type="evidence" value="ECO:0007669"/>
    <property type="project" value="InterPro"/>
</dbReference>
<dbReference type="InterPro" id="IPR001128">
    <property type="entry name" value="Cyt_P450"/>
</dbReference>
<dbReference type="AlphaFoldDB" id="A0A8J4LRA3"/>
<evidence type="ECO:0000256" key="5">
    <source>
        <dbReference type="SAM" id="MobiDB-lite"/>
    </source>
</evidence>
<protein>
    <recommendedName>
        <fullName evidence="9">Cytochrome P450</fullName>
    </recommendedName>
</protein>
<evidence type="ECO:0000256" key="4">
    <source>
        <dbReference type="RuleBase" id="RU000461"/>
    </source>
</evidence>
<evidence type="ECO:0008006" key="9">
    <source>
        <dbReference type="Google" id="ProtNLM"/>
    </source>
</evidence>
<dbReference type="PRINTS" id="PR00385">
    <property type="entry name" value="P450"/>
</dbReference>
<proteinExistence type="inferred from homology"/>
<keyword evidence="3 4" id="KW-0408">Iron</keyword>
<dbReference type="InterPro" id="IPR017972">
    <property type="entry name" value="Cyt_P450_CS"/>
</dbReference>
<dbReference type="Proteomes" id="UP000722791">
    <property type="component" value="Unassembled WGS sequence"/>
</dbReference>
<dbReference type="GO" id="GO:0004497">
    <property type="term" value="F:monooxygenase activity"/>
    <property type="evidence" value="ECO:0007669"/>
    <property type="project" value="UniProtKB-KW"/>
</dbReference>
<dbReference type="PROSITE" id="PS00086">
    <property type="entry name" value="CYTOCHROME_P450"/>
    <property type="match status" value="1"/>
</dbReference>
<gene>
    <name evidence="7" type="ORF">Vretimale_10977</name>
</gene>
<dbReference type="InterPro" id="IPR002401">
    <property type="entry name" value="Cyt_P450_E_grp-I"/>
</dbReference>
<accession>A0A8J4LRA3</accession>
<keyword evidence="4" id="KW-0560">Oxidoreductase</keyword>
<feature type="region of interest" description="Disordered" evidence="5">
    <location>
        <begin position="626"/>
        <end position="663"/>
    </location>
</feature>
<keyword evidence="6" id="KW-1133">Transmembrane helix</keyword>
<keyword evidence="3 4" id="KW-0349">Heme</keyword>
<reference evidence="7" key="1">
    <citation type="journal article" date="2021" name="Proc. Natl. Acad. Sci. U.S.A.">
        <title>Three genomes in the algal genus Volvox reveal the fate of a haploid sex-determining region after a transition to homothallism.</title>
        <authorList>
            <person name="Yamamoto K."/>
            <person name="Hamaji T."/>
            <person name="Kawai-Toyooka H."/>
            <person name="Matsuzaki R."/>
            <person name="Takahashi F."/>
            <person name="Nishimura Y."/>
            <person name="Kawachi M."/>
            <person name="Noguchi H."/>
            <person name="Minakuchi Y."/>
            <person name="Umen J.G."/>
            <person name="Toyoda A."/>
            <person name="Nozaki H."/>
        </authorList>
    </citation>
    <scope>NUCLEOTIDE SEQUENCE</scope>
    <source>
        <strain evidence="7">NIES-3785</strain>
    </source>
</reference>
<evidence type="ECO:0000256" key="2">
    <source>
        <dbReference type="ARBA" id="ARBA00010617"/>
    </source>
</evidence>
<keyword evidence="6" id="KW-0472">Membrane</keyword>
<keyword evidence="4" id="KW-0503">Monooxygenase</keyword>
<organism evidence="7 8">
    <name type="scientific">Volvox reticuliferus</name>
    <dbReference type="NCBI Taxonomy" id="1737510"/>
    <lineage>
        <taxon>Eukaryota</taxon>
        <taxon>Viridiplantae</taxon>
        <taxon>Chlorophyta</taxon>
        <taxon>core chlorophytes</taxon>
        <taxon>Chlorophyceae</taxon>
        <taxon>CS clade</taxon>
        <taxon>Chlamydomonadales</taxon>
        <taxon>Volvocaceae</taxon>
        <taxon>Volvox</taxon>
    </lineage>
</organism>
<evidence type="ECO:0000313" key="8">
    <source>
        <dbReference type="Proteomes" id="UP000722791"/>
    </source>
</evidence>
<feature type="region of interest" description="Disordered" evidence="5">
    <location>
        <begin position="421"/>
        <end position="466"/>
    </location>
</feature>
<name>A0A8J4LRA3_9CHLO</name>
<evidence type="ECO:0000256" key="6">
    <source>
        <dbReference type="SAM" id="Phobius"/>
    </source>
</evidence>
<dbReference type="Pfam" id="PF00067">
    <property type="entry name" value="p450"/>
    <property type="match status" value="2"/>
</dbReference>
<dbReference type="EMBL" id="BNCQ01000022">
    <property type="protein sequence ID" value="GIM06716.1"/>
    <property type="molecule type" value="Genomic_DNA"/>
</dbReference>
<evidence type="ECO:0000313" key="7">
    <source>
        <dbReference type="EMBL" id="GIM06716.1"/>
    </source>
</evidence>
<feature type="binding site" description="axial binding residue" evidence="3">
    <location>
        <position position="552"/>
    </location>
    <ligand>
        <name>heme</name>
        <dbReference type="ChEBI" id="CHEBI:30413"/>
    </ligand>
    <ligandPart>
        <name>Fe</name>
        <dbReference type="ChEBI" id="CHEBI:18248"/>
    </ligandPart>
</feature>
<evidence type="ECO:0000256" key="1">
    <source>
        <dbReference type="ARBA" id="ARBA00001971"/>
    </source>
</evidence>
<dbReference type="GO" id="GO:0020037">
    <property type="term" value="F:heme binding"/>
    <property type="evidence" value="ECO:0007669"/>
    <property type="project" value="InterPro"/>
</dbReference>
<dbReference type="PANTHER" id="PTHR24305:SF166">
    <property type="entry name" value="CYTOCHROME P450 12A4, MITOCHONDRIAL-RELATED"/>
    <property type="match status" value="1"/>
</dbReference>
<dbReference type="InterPro" id="IPR036396">
    <property type="entry name" value="Cyt_P450_sf"/>
</dbReference>
<feature type="transmembrane region" description="Helical" evidence="6">
    <location>
        <begin position="7"/>
        <end position="25"/>
    </location>
</feature>
<comment type="similarity">
    <text evidence="2 4">Belongs to the cytochrome P450 family.</text>
</comment>
<feature type="compositionally biased region" description="Basic and acidic residues" evidence="5">
    <location>
        <begin position="442"/>
        <end position="464"/>
    </location>
</feature>